<comment type="caution">
    <text evidence="1">The sequence shown here is derived from an EMBL/GenBank/DDBJ whole genome shotgun (WGS) entry which is preliminary data.</text>
</comment>
<reference evidence="1 2" key="1">
    <citation type="submission" date="2023-03" db="EMBL/GenBank/DDBJ databases">
        <title>Bacillus Genome Sequencing.</title>
        <authorList>
            <person name="Dunlap C."/>
        </authorList>
    </citation>
    <scope>NUCLEOTIDE SEQUENCE [LARGE SCALE GENOMIC DNA]</scope>
    <source>
        <strain evidence="1 2">B-23453</strain>
    </source>
</reference>
<dbReference type="EMBL" id="JARMAB010000038">
    <property type="protein sequence ID" value="MED1205588.1"/>
    <property type="molecule type" value="Genomic_DNA"/>
</dbReference>
<dbReference type="RefSeq" id="WP_157090808.1">
    <property type="nucleotide sequence ID" value="NZ_JARMAB010000038.1"/>
</dbReference>
<protein>
    <submittedName>
        <fullName evidence="1">TraC family protein</fullName>
    </submittedName>
</protein>
<sequence>MKKTIQDLIPLKDLEEGVLITPENKMIMSLKVSALNLELASNAECNELFDLFEGFLMSLSFPIQFTNVSMPVDLSSYISEQKRILNQTKNPYRRMLQESYIEFAREIEVSQDIMQRHRFVIFSQMLKEDTPQSRYETRLELEEKKDDIISGLSELDLTAEPVTDLDMIRYLHALFDYTAAQNRPIESSFVPQIIEGGK</sequence>
<gene>
    <name evidence="1" type="ORF">P4T90_21370</name>
</gene>
<evidence type="ECO:0000313" key="2">
    <source>
        <dbReference type="Proteomes" id="UP001341444"/>
    </source>
</evidence>
<name>A0ABU6MPM4_9BACI</name>
<proteinExistence type="predicted"/>
<accession>A0ABU6MPM4</accession>
<organism evidence="1 2">
    <name type="scientific">Heyndrickxia acidicola</name>
    <dbReference type="NCBI Taxonomy" id="209389"/>
    <lineage>
        <taxon>Bacteria</taxon>
        <taxon>Bacillati</taxon>
        <taxon>Bacillota</taxon>
        <taxon>Bacilli</taxon>
        <taxon>Bacillales</taxon>
        <taxon>Bacillaceae</taxon>
        <taxon>Heyndrickxia</taxon>
    </lineage>
</organism>
<keyword evidence="2" id="KW-1185">Reference proteome</keyword>
<dbReference type="Proteomes" id="UP001341444">
    <property type="component" value="Unassembled WGS sequence"/>
</dbReference>
<evidence type="ECO:0000313" key="1">
    <source>
        <dbReference type="EMBL" id="MED1205588.1"/>
    </source>
</evidence>